<dbReference type="SUPFAM" id="SSF48452">
    <property type="entry name" value="TPR-like"/>
    <property type="match status" value="1"/>
</dbReference>
<feature type="transmembrane region" description="Helical" evidence="5">
    <location>
        <begin position="450"/>
        <end position="469"/>
    </location>
</feature>
<dbReference type="STRING" id="1921803.NIES593_13775"/>
<feature type="transmembrane region" description="Helical" evidence="5">
    <location>
        <begin position="231"/>
        <end position="247"/>
    </location>
</feature>
<evidence type="ECO:0000256" key="1">
    <source>
        <dbReference type="ARBA" id="ARBA00004141"/>
    </source>
</evidence>
<evidence type="ECO:0000313" key="7">
    <source>
        <dbReference type="EMBL" id="OKH22001.1"/>
    </source>
</evidence>
<reference evidence="7 8" key="1">
    <citation type="submission" date="2016-11" db="EMBL/GenBank/DDBJ databases">
        <title>Draft Genome Sequences of Nine Cyanobacterial Strains from Diverse Habitats.</title>
        <authorList>
            <person name="Zhu T."/>
            <person name="Hou S."/>
            <person name="Lu X."/>
            <person name="Hess W.R."/>
        </authorList>
    </citation>
    <scope>NUCLEOTIDE SEQUENCE [LARGE SCALE GENOMIC DNA]</scope>
    <source>
        <strain evidence="7 8">NIES-593</strain>
    </source>
</reference>
<accession>A0A1U7HEN2</accession>
<feature type="transmembrane region" description="Helical" evidence="5">
    <location>
        <begin position="184"/>
        <end position="202"/>
    </location>
</feature>
<dbReference type="OrthoDB" id="416659at2"/>
<comment type="caution">
    <text evidence="7">The sequence shown here is derived from an EMBL/GenBank/DDBJ whole genome shotgun (WGS) entry which is preliminary data.</text>
</comment>
<feature type="transmembrane region" description="Helical" evidence="5">
    <location>
        <begin position="254"/>
        <end position="273"/>
    </location>
</feature>
<protein>
    <submittedName>
        <fullName evidence="7">Polymerase</fullName>
    </submittedName>
</protein>
<proteinExistence type="predicted"/>
<feature type="transmembrane region" description="Helical" evidence="5">
    <location>
        <begin position="95"/>
        <end position="111"/>
    </location>
</feature>
<gene>
    <name evidence="7" type="ORF">NIES593_13775</name>
</gene>
<dbReference type="Gene3D" id="1.25.40.10">
    <property type="entry name" value="Tetratricopeptide repeat domain"/>
    <property type="match status" value="1"/>
</dbReference>
<comment type="subcellular location">
    <subcellularLocation>
        <location evidence="1">Membrane</location>
        <topology evidence="1">Multi-pass membrane protein</topology>
    </subcellularLocation>
</comment>
<evidence type="ECO:0000256" key="4">
    <source>
        <dbReference type="ARBA" id="ARBA00023136"/>
    </source>
</evidence>
<feature type="transmembrane region" description="Helical" evidence="5">
    <location>
        <begin position="209"/>
        <end position="225"/>
    </location>
</feature>
<feature type="transmembrane region" description="Helical" evidence="5">
    <location>
        <begin position="388"/>
        <end position="406"/>
    </location>
</feature>
<sequence length="840" mass="94959">MSESRAEGRLLALLTACFYGLFTLLPDSHSLTVKWSWVAIWQIGLLCPVLWLLWQLWHWGRVRSLGNGLDWCIGLGMIGLLVSSIFAQFPNQARWYGWWALCFLAALYALNNYLDNSDRRDRVLATLGYVGLFFVIISLSLWTTQTLMPELARLESLKQYGVNLPFDFSVLELRNWAPLGHQNYVAGYLMLILPLFAGLSILRVGWRRYLWLIALGLGLLDLYSTSSRGGWLGLFALCLFGLGVLLFGSRIPKLGLAIGGMATIALLLLLVFANNRLRTLIVAILQNTDGGELAYRLINAALGWQMGSDRPWAGIGIGGVPFAYQKYRPIWAGRESELAYQLHSTPVHLWAELGIWGIIPVLGAIALLVYWLVRHQLRQTPIAHGDRILLWSLYGGLLAYGIISLTDYQLDNVAISGAIVIYLACIASILKSQKSDLETRYLKSPQKSKFNLPFYAGLGILIVALIWLIPIHRAWQLSSQGFLALGQEKVEIFVDRLTRAHQLAPWEPYYPYQLGWNLGDLALQTKDPRQRQQLLNESIAWLQKGNTISPYQEFGYSNLGWLLLQSDPKAASQAFARAARLVRAKRGVMFGLGLSLLGQRKADLAIEAFSLEGLRDPLFITSPVWRSQGLQPIYSQVLDRMATRYQELLQQYAQSGEMNAYLHRSRGGLYWWQGNLKAARADWEAYKTPLSQTILALAEGKSPQPSLSQPPSSPEMMLIQAWENPSQRANLLRQAWILATKTELPAEMERDLLASMERSDNFDRWVKQNAPVWQYRRQRLGFGVLSRHIDGSIPTDFWIVADNIAMTTWFAELLPSPVYMPELDLALQPWQDAVIKELLP</sequence>
<dbReference type="InterPro" id="IPR051533">
    <property type="entry name" value="WaaL-like"/>
</dbReference>
<evidence type="ECO:0000256" key="2">
    <source>
        <dbReference type="ARBA" id="ARBA00022692"/>
    </source>
</evidence>
<name>A0A1U7HEN2_9CYAN</name>
<keyword evidence="8" id="KW-1185">Reference proteome</keyword>
<feature type="transmembrane region" description="Helical" evidence="5">
    <location>
        <begin position="40"/>
        <end position="57"/>
    </location>
</feature>
<evidence type="ECO:0000313" key="8">
    <source>
        <dbReference type="Proteomes" id="UP000186868"/>
    </source>
</evidence>
<dbReference type="InterPro" id="IPR011990">
    <property type="entry name" value="TPR-like_helical_dom_sf"/>
</dbReference>
<dbReference type="Proteomes" id="UP000186868">
    <property type="component" value="Unassembled WGS sequence"/>
</dbReference>
<keyword evidence="2 5" id="KW-0812">Transmembrane</keyword>
<dbReference type="AlphaFoldDB" id="A0A1U7HEN2"/>
<dbReference type="Pfam" id="PF04932">
    <property type="entry name" value="Wzy_C"/>
    <property type="match status" value="1"/>
</dbReference>
<keyword evidence="4 5" id="KW-0472">Membrane</keyword>
<keyword evidence="3 5" id="KW-1133">Transmembrane helix</keyword>
<feature type="transmembrane region" description="Helical" evidence="5">
    <location>
        <begin position="123"/>
        <end position="142"/>
    </location>
</feature>
<dbReference type="InterPro" id="IPR007016">
    <property type="entry name" value="O-antigen_ligase-rel_domated"/>
</dbReference>
<feature type="transmembrane region" description="Helical" evidence="5">
    <location>
        <begin position="353"/>
        <end position="373"/>
    </location>
</feature>
<feature type="domain" description="O-antigen ligase-related" evidence="6">
    <location>
        <begin position="214"/>
        <end position="359"/>
    </location>
</feature>
<dbReference type="PANTHER" id="PTHR37422">
    <property type="entry name" value="TEICHURONIC ACID BIOSYNTHESIS PROTEIN TUAE"/>
    <property type="match status" value="1"/>
</dbReference>
<evidence type="ECO:0000256" key="3">
    <source>
        <dbReference type="ARBA" id="ARBA00022989"/>
    </source>
</evidence>
<dbReference type="RefSeq" id="WP_073600136.1">
    <property type="nucleotide sequence ID" value="NZ_MRCB01000016.1"/>
</dbReference>
<feature type="transmembrane region" description="Helical" evidence="5">
    <location>
        <begin position="412"/>
        <end position="430"/>
    </location>
</feature>
<dbReference type="EMBL" id="MRCB01000016">
    <property type="protein sequence ID" value="OKH22001.1"/>
    <property type="molecule type" value="Genomic_DNA"/>
</dbReference>
<organism evidence="7 8">
    <name type="scientific">Hydrococcus rivularis NIES-593</name>
    <dbReference type="NCBI Taxonomy" id="1921803"/>
    <lineage>
        <taxon>Bacteria</taxon>
        <taxon>Bacillati</taxon>
        <taxon>Cyanobacteriota</taxon>
        <taxon>Cyanophyceae</taxon>
        <taxon>Pleurocapsales</taxon>
        <taxon>Hydrococcaceae</taxon>
        <taxon>Hydrococcus</taxon>
    </lineage>
</organism>
<dbReference type="GO" id="GO:0016020">
    <property type="term" value="C:membrane"/>
    <property type="evidence" value="ECO:0007669"/>
    <property type="project" value="UniProtKB-SubCell"/>
</dbReference>
<evidence type="ECO:0000256" key="5">
    <source>
        <dbReference type="SAM" id="Phobius"/>
    </source>
</evidence>
<evidence type="ECO:0000259" key="6">
    <source>
        <dbReference type="Pfam" id="PF04932"/>
    </source>
</evidence>
<dbReference type="PANTHER" id="PTHR37422:SF23">
    <property type="entry name" value="TEICHURONIC ACID BIOSYNTHESIS PROTEIN TUAE"/>
    <property type="match status" value="1"/>
</dbReference>
<feature type="transmembrane region" description="Helical" evidence="5">
    <location>
        <begin position="69"/>
        <end position="89"/>
    </location>
</feature>